<evidence type="ECO:0000256" key="1">
    <source>
        <dbReference type="SAM" id="MobiDB-lite"/>
    </source>
</evidence>
<dbReference type="EMBL" id="ML119201">
    <property type="protein sequence ID" value="RPB06989.1"/>
    <property type="molecule type" value="Genomic_DNA"/>
</dbReference>
<proteinExistence type="predicted"/>
<keyword evidence="3" id="KW-1185">Reference proteome</keyword>
<sequence>MSSAFTETLHAITSTKLEVLSQQHADFTSHRERVLSSVAATTDPCERVRLLLDALKSWRTSDNSTESGGTSPSKSPYLTNIEYFLKQAENDPGIGGSSLSEWERKLTKSLETESVKFEYAELFGKLLTEWVGSPSNQEGRSKKVDEPDSEVSSSSKKFEKVGRKTLHEERAKFEAYVVTPNETDPVSIEAYLEELFSLSKEAKNQLELVRKRIATFGEWFLRSKFTVEELEWTIKSLLSKDLLSNQKRSTLKEFMLNKVVLKEVADVLNMHLSSLASWSWPAGGVTIEMRRYLNGKYRNFMEEELLQAIFLHYLGTKWSIEFKGAFRQIIINPRVWKPSSTPIPKVDLERRVFFLGEVIDDSGWSPPVPQTIVTSRKTVQQEQFFMGQLPDSMETSGNPTYDSDVVNSDTIPKPTPMTVKQTMLRIMATECILNNTLYGSFTVLGSDLFSFGSSLSHSSLITVLKFFGISGTWLRFFEKFLASPLKLIMDEPPQMRRRGVPMAHSLSDCLGEVLLFCMDYAVNQRANGLFLYRQFDDLWLWDSDPERCATAWKEMQKFARILGLEFNSHKTGSASVGRPLHPDLPRGPIKHGFLKFEPSGNFVIDQEQIETHIAELRYQLQACNSSVLAWVQVYNKYVSSYFTTNFGTPANCYGKKHIDMVLKALREIHRQLFPLHNGSVTAYLAAIIKERFSVNDIPDGWYYWPLSMGGLEVKNPFIPLYIMREHINDDPANAFSKVIEKDEETYARCKESWEDGTSAVLGGPAHPTWANEGFISFEEFTRYRQEKSGDWANVYQNLLGEPFDCRVETTTEIEAALKRVSNEAGGLVPKLNWNEMTVYWQWVVACFGEGMIAKWGGLEVVRPGSLPVGMVEAWKSKRMRWDP</sequence>
<evidence type="ECO:0000313" key="2">
    <source>
        <dbReference type="EMBL" id="RPB06989.1"/>
    </source>
</evidence>
<dbReference type="PANTHER" id="PTHR37015:SF2">
    <property type="entry name" value="REVERSE TRANSCRIPTASE DOMAIN-CONTAINING PROTEIN"/>
    <property type="match status" value="1"/>
</dbReference>
<dbReference type="InParanoid" id="A0A3N4KCB7"/>
<name>A0A3N4KCB7_9PEZI</name>
<dbReference type="PANTHER" id="PTHR37015">
    <property type="entry name" value="REVERSE TRANSCRIPTASE DOMAIN-CONTAINING PROTEIN"/>
    <property type="match status" value="1"/>
</dbReference>
<dbReference type="STRING" id="1392247.A0A3N4KCB7"/>
<organism evidence="2 3">
    <name type="scientific">Morchella conica CCBAS932</name>
    <dbReference type="NCBI Taxonomy" id="1392247"/>
    <lineage>
        <taxon>Eukaryota</taxon>
        <taxon>Fungi</taxon>
        <taxon>Dikarya</taxon>
        <taxon>Ascomycota</taxon>
        <taxon>Pezizomycotina</taxon>
        <taxon>Pezizomycetes</taxon>
        <taxon>Pezizales</taxon>
        <taxon>Morchellaceae</taxon>
        <taxon>Morchella</taxon>
    </lineage>
</organism>
<dbReference type="AlphaFoldDB" id="A0A3N4KCB7"/>
<evidence type="ECO:0000313" key="3">
    <source>
        <dbReference type="Proteomes" id="UP000277580"/>
    </source>
</evidence>
<protein>
    <recommendedName>
        <fullName evidence="4">Reverse transcriptase domain-containing protein</fullName>
    </recommendedName>
</protein>
<evidence type="ECO:0008006" key="4">
    <source>
        <dbReference type="Google" id="ProtNLM"/>
    </source>
</evidence>
<reference evidence="2 3" key="1">
    <citation type="journal article" date="2018" name="Nat. Ecol. Evol.">
        <title>Pezizomycetes genomes reveal the molecular basis of ectomycorrhizal truffle lifestyle.</title>
        <authorList>
            <person name="Murat C."/>
            <person name="Payen T."/>
            <person name="Noel B."/>
            <person name="Kuo A."/>
            <person name="Morin E."/>
            <person name="Chen J."/>
            <person name="Kohler A."/>
            <person name="Krizsan K."/>
            <person name="Balestrini R."/>
            <person name="Da Silva C."/>
            <person name="Montanini B."/>
            <person name="Hainaut M."/>
            <person name="Levati E."/>
            <person name="Barry K.W."/>
            <person name="Belfiori B."/>
            <person name="Cichocki N."/>
            <person name="Clum A."/>
            <person name="Dockter R.B."/>
            <person name="Fauchery L."/>
            <person name="Guy J."/>
            <person name="Iotti M."/>
            <person name="Le Tacon F."/>
            <person name="Lindquist E.A."/>
            <person name="Lipzen A."/>
            <person name="Malagnac F."/>
            <person name="Mello A."/>
            <person name="Molinier V."/>
            <person name="Miyauchi S."/>
            <person name="Poulain J."/>
            <person name="Riccioni C."/>
            <person name="Rubini A."/>
            <person name="Sitrit Y."/>
            <person name="Splivallo R."/>
            <person name="Traeger S."/>
            <person name="Wang M."/>
            <person name="Zifcakova L."/>
            <person name="Wipf D."/>
            <person name="Zambonelli A."/>
            <person name="Paolocci F."/>
            <person name="Nowrousian M."/>
            <person name="Ottonello S."/>
            <person name="Baldrian P."/>
            <person name="Spatafora J.W."/>
            <person name="Henrissat B."/>
            <person name="Nagy L.G."/>
            <person name="Aury J.M."/>
            <person name="Wincker P."/>
            <person name="Grigoriev I.V."/>
            <person name="Bonfante P."/>
            <person name="Martin F.M."/>
        </authorList>
    </citation>
    <scope>NUCLEOTIDE SEQUENCE [LARGE SCALE GENOMIC DNA]</scope>
    <source>
        <strain evidence="2 3">CCBAS932</strain>
    </source>
</reference>
<dbReference type="Proteomes" id="UP000277580">
    <property type="component" value="Unassembled WGS sequence"/>
</dbReference>
<feature type="region of interest" description="Disordered" evidence="1">
    <location>
        <begin position="134"/>
        <end position="163"/>
    </location>
</feature>
<gene>
    <name evidence="2" type="ORF">P167DRAFT_530436</name>
</gene>
<dbReference type="OrthoDB" id="74545at2759"/>
<accession>A0A3N4KCB7</accession>